<evidence type="ECO:0000256" key="8">
    <source>
        <dbReference type="ARBA" id="ARBA00022632"/>
    </source>
</evidence>
<proteinExistence type="inferred from homology"/>
<evidence type="ECO:0000256" key="17">
    <source>
        <dbReference type="ARBA" id="ARBA00023258"/>
    </source>
</evidence>
<evidence type="ECO:0000256" key="12">
    <source>
        <dbReference type="ARBA" id="ARBA00022833"/>
    </source>
</evidence>
<keyword evidence="19" id="KW-1078">G1/S host cell cycle checkpoint dysregulation by virus</keyword>
<sequence>MRTEITPLVLSCEEADDILEDLVNNFFTEVPDDGDDFYTPSLYELYDIDVDVTDNDCDEQAVSAFFPESLLLATSEGLLLTEPPVISPVAASDGLLLTDPPILSPVCEPVGGEYMPRLQPEDMDLLCYETGFPLSDSEDEQDVRGMALVSASAMAAVTHHEKFELDNPELPGHDCKSCEYHRNSTGNNDLMCSLCYLRAYGMFIYSPVSDNEVDDSNRDKRPSPPTLGNAVPEGVLKPVPQRITGRRTHVESILDLIQEEESEQTEPVDLSVKRPRYD</sequence>
<comment type="function">
    <text evidence="20">Plays a role in viral genome replication by driving entry of quiescent cells into the cell cycle.</text>
</comment>
<accession>Q6JGG8</accession>
<gene>
    <name evidence="23" type="primary">E1A</name>
</gene>
<evidence type="ECO:0000256" key="10">
    <source>
        <dbReference type="ARBA" id="ARBA00022771"/>
    </source>
</evidence>
<keyword evidence="10" id="KW-0863">Zinc-finger</keyword>
<comment type="subcellular location">
    <subcellularLocation>
        <location evidence="1">Host nucleus</location>
    </subcellularLocation>
</comment>
<dbReference type="EMBL" id="AY490822">
    <property type="protein sequence ID" value="AAS65971.1"/>
    <property type="molecule type" value="Genomic_DNA"/>
</dbReference>
<feature type="compositionally biased region" description="Acidic residues" evidence="21">
    <location>
        <begin position="257"/>
        <end position="266"/>
    </location>
</feature>
<keyword evidence="18 20" id="KW-0899">Viral immunoevasion</keyword>
<dbReference type="EMBL" id="GU191019">
    <property type="protein sequence ID" value="ACZ92143.1"/>
    <property type="molecule type" value="Genomic_DNA"/>
</dbReference>
<dbReference type="InterPro" id="IPR014410">
    <property type="entry name" value="Aden_E1A"/>
</dbReference>
<evidence type="ECO:0000256" key="9">
    <source>
        <dbReference type="ARBA" id="ARBA00022723"/>
    </source>
</evidence>
<dbReference type="Pfam" id="PF02703">
    <property type="entry name" value="Adeno_E1A"/>
    <property type="match status" value="1"/>
</dbReference>
<keyword evidence="9" id="KW-0479">Metal-binding</keyword>
<evidence type="ECO:0000256" key="6">
    <source>
        <dbReference type="ARBA" id="ARBA00022562"/>
    </source>
</evidence>
<evidence type="ECO:0000256" key="18">
    <source>
        <dbReference type="ARBA" id="ARBA00023280"/>
    </source>
</evidence>
<evidence type="ECO:0000256" key="1">
    <source>
        <dbReference type="ARBA" id="ARBA00004147"/>
    </source>
</evidence>
<protein>
    <recommendedName>
        <fullName evidence="3 20">Early E1A protein</fullName>
    </recommendedName>
</protein>
<keyword evidence="7 20" id="KW-0945">Host-virus interaction</keyword>
<dbReference type="PIRSF" id="PIRSF003669">
    <property type="entry name" value="Aden_E1A"/>
    <property type="match status" value="1"/>
</dbReference>
<dbReference type="GO" id="GO:0006355">
    <property type="term" value="P:regulation of DNA-templated transcription"/>
    <property type="evidence" value="ECO:0007669"/>
    <property type="project" value="InterPro"/>
</dbReference>
<keyword evidence="11" id="KW-1114">Inhibition of host interferon signaling pathway by virus</keyword>
<evidence type="ECO:0000256" key="7">
    <source>
        <dbReference type="ARBA" id="ARBA00022581"/>
    </source>
</evidence>
<keyword evidence="8" id="KW-1090">Inhibition of host innate immune response by virus</keyword>
<evidence type="ECO:0000313" key="24">
    <source>
        <dbReference type="Proteomes" id="UP000139114"/>
    </source>
</evidence>
<keyword evidence="14 20" id="KW-0805">Transcription regulation</keyword>
<evidence type="ECO:0000256" key="15">
    <source>
        <dbReference type="ARBA" id="ARBA00023159"/>
    </source>
</evidence>
<keyword evidence="15 20" id="KW-0010">Activator</keyword>
<evidence type="ECO:0000256" key="5">
    <source>
        <dbReference type="ARBA" id="ARBA00022518"/>
    </source>
</evidence>
<keyword evidence="5" id="KW-0244">Early protein</keyword>
<evidence type="ECO:0000256" key="21">
    <source>
        <dbReference type="SAM" id="MobiDB-lite"/>
    </source>
</evidence>
<dbReference type="Proteomes" id="UP000139114">
    <property type="component" value="Segment"/>
</dbReference>
<dbReference type="GO" id="GO:0046872">
    <property type="term" value="F:metal ion binding"/>
    <property type="evidence" value="ECO:0007669"/>
    <property type="project" value="UniProtKB-UniRule"/>
</dbReference>
<keyword evidence="13" id="KW-1105">Inhibition of host STAT1 by virus</keyword>
<keyword evidence="17" id="KW-0922">Interferon antiviral system evasion</keyword>
<comment type="similarity">
    <text evidence="2 20">Belongs to the adenoviridae E1A protein family.</text>
</comment>
<keyword evidence="6" id="KW-1048">Host nucleus</keyword>
<evidence type="ECO:0000256" key="16">
    <source>
        <dbReference type="ARBA" id="ARBA00023163"/>
    </source>
</evidence>
<evidence type="ECO:0000313" key="23">
    <source>
        <dbReference type="EMBL" id="ACZ92143.1"/>
    </source>
</evidence>
<evidence type="ECO:0000256" key="13">
    <source>
        <dbReference type="ARBA" id="ARBA00022961"/>
    </source>
</evidence>
<keyword evidence="4" id="KW-1121">Modulation of host cell cycle by virus</keyword>
<dbReference type="GO" id="GO:0039645">
    <property type="term" value="P:symbiont-mediated perturbation of host cell cycle G1/S transition checkpoint"/>
    <property type="evidence" value="ECO:0007669"/>
    <property type="project" value="UniProtKB-UniRule"/>
</dbReference>
<name>Q6JGG8_ADE18</name>
<evidence type="ECO:0000256" key="19">
    <source>
        <dbReference type="ARBA" id="ARBA00023309"/>
    </source>
</evidence>
<evidence type="ECO:0000256" key="14">
    <source>
        <dbReference type="ARBA" id="ARBA00023015"/>
    </source>
</evidence>
<keyword evidence="12" id="KW-0862">Zinc</keyword>
<organism evidence="22">
    <name type="scientific">Human adenovirus A serotype 18</name>
    <name type="common">HAdV-18</name>
    <name type="synonym">Human adenovirus 18</name>
    <dbReference type="NCBI Taxonomy" id="10528"/>
    <lineage>
        <taxon>Viruses</taxon>
        <taxon>Varidnaviria</taxon>
        <taxon>Bamfordvirae</taxon>
        <taxon>Preplasmiviricota</taxon>
        <taxon>Polisuviricotina</taxon>
        <taxon>Pharingeaviricetes</taxon>
        <taxon>Rowavirales</taxon>
        <taxon>Adenoviridae</taxon>
        <taxon>Mastadenovirus</taxon>
        <taxon>Mastadenovirus adami</taxon>
        <taxon>Human mastadenovirus A</taxon>
    </lineage>
</organism>
<reference evidence="23 24" key="2">
    <citation type="journal article" date="2010" name="Virology">
        <title>Computational analysis of human adenovirus serotype 18.</title>
        <authorList>
            <person name="Walsh M.P."/>
            <person name="Seto J."/>
            <person name="Tirado D."/>
            <person name="Chodosh J."/>
            <person name="Schnurr D."/>
            <person name="Seto D."/>
            <person name="Jones M.S."/>
        </authorList>
    </citation>
    <scope>NUCLEOTIDE SEQUENCE [LARGE SCALE GENOMIC DNA]</scope>
    <source>
        <strain evidence="23">D.C.</strain>
    </source>
</reference>
<evidence type="ECO:0000256" key="11">
    <source>
        <dbReference type="ARBA" id="ARBA00022830"/>
    </source>
</evidence>
<evidence type="ECO:0000256" key="3">
    <source>
        <dbReference type="ARBA" id="ARBA00019274"/>
    </source>
</evidence>
<keyword evidence="16 20" id="KW-0804">Transcription</keyword>
<feature type="region of interest" description="Disordered" evidence="21">
    <location>
        <begin position="211"/>
        <end position="278"/>
    </location>
</feature>
<evidence type="ECO:0000256" key="20">
    <source>
        <dbReference type="PIRNR" id="PIRNR003669"/>
    </source>
</evidence>
<organismHost>
    <name type="scientific">Homo sapiens</name>
    <name type="common">Human</name>
    <dbReference type="NCBI Taxonomy" id="9606"/>
</organismHost>
<evidence type="ECO:0000256" key="2">
    <source>
        <dbReference type="ARBA" id="ARBA00007334"/>
    </source>
</evidence>
<reference evidence="22" key="1">
    <citation type="submission" date="2003-11" db="EMBL/GenBank/DDBJ databases">
        <title>Extended sequence analysis of the E1A proteins of human and simian adenoviruses.</title>
        <authorList>
            <person name="Avvakumov N."/>
            <person name="Kajon A.E."/>
            <person name="Hoeben R.C."/>
            <person name="Mymryk J.S."/>
        </authorList>
    </citation>
    <scope>NUCLEOTIDE SEQUENCE</scope>
</reference>
<evidence type="ECO:0000256" key="4">
    <source>
        <dbReference type="ARBA" id="ARBA00022504"/>
    </source>
</evidence>
<evidence type="ECO:0000313" key="22">
    <source>
        <dbReference type="EMBL" id="AAS65971.1"/>
    </source>
</evidence>